<keyword evidence="3" id="KW-1003">Cell membrane</keyword>
<proteinExistence type="predicted"/>
<organism evidence="9">
    <name type="scientific">Eubacterium limosum</name>
    <dbReference type="NCBI Taxonomy" id="1736"/>
    <lineage>
        <taxon>Bacteria</taxon>
        <taxon>Bacillati</taxon>
        <taxon>Bacillota</taxon>
        <taxon>Clostridia</taxon>
        <taxon>Eubacteriales</taxon>
        <taxon>Eubacteriaceae</taxon>
        <taxon>Eubacterium</taxon>
    </lineage>
</organism>
<feature type="transmembrane region" description="Helical" evidence="7">
    <location>
        <begin position="212"/>
        <end position="230"/>
    </location>
</feature>
<evidence type="ECO:0000256" key="1">
    <source>
        <dbReference type="ARBA" id="ARBA00004651"/>
    </source>
</evidence>
<sequence length="425" mass="46010">MSIRVKRFIQLLCLCVGATVIYFIPVHLRATFYVPMQEVFSLTNTQIGDLAGLYGTMTIFTYLPGGWLADKFSPRKMLALSYFGTGILTFFLLLKPGYSMMMVIFALCGVTTTLTFWAALLKITRDFGKNDGQGKAFGGLEGGRGLAATVILMGATLIYGMMGGNPTSMMIIIAIFGILNILTGIFTLIVFDEIKEEKKTGENPFAGIVECAKNPNVWLISFIVLGIYTVHSVSQYIAPFANEVFAATVVFGSILSLSKQWMKPVGGFIGGFFADKIGITNMLSIGVVLLVISTGVFALVPGNPSLLILLIINTLIMFTIVAGLRGLYFANMNEAGIPLRLTGTVIGFASTIGFTADVFIPVISGRLLDAYPGGLGYRMMFGIGALFCVISFVLLQVFKKRNAKTIDAIKLEKLGHQKVEENAAE</sequence>
<dbReference type="InterPro" id="IPR011701">
    <property type="entry name" value="MFS"/>
</dbReference>
<feature type="transmembrane region" description="Helical" evidence="7">
    <location>
        <begin position="375"/>
        <end position="395"/>
    </location>
</feature>
<dbReference type="InterPro" id="IPR050189">
    <property type="entry name" value="MFS_Efflux_Transporters"/>
</dbReference>
<feature type="transmembrane region" description="Helical" evidence="7">
    <location>
        <begin position="306"/>
        <end position="329"/>
    </location>
</feature>
<evidence type="ECO:0000259" key="8">
    <source>
        <dbReference type="PROSITE" id="PS50850"/>
    </source>
</evidence>
<evidence type="ECO:0000313" key="9">
    <source>
        <dbReference type="EMBL" id="VYU40941.1"/>
    </source>
</evidence>
<feature type="transmembrane region" description="Helical" evidence="7">
    <location>
        <begin position="142"/>
        <end position="162"/>
    </location>
</feature>
<keyword evidence="2" id="KW-0813">Transport</keyword>
<dbReference type="GO" id="GO:0022857">
    <property type="term" value="F:transmembrane transporter activity"/>
    <property type="evidence" value="ECO:0007669"/>
    <property type="project" value="InterPro"/>
</dbReference>
<evidence type="ECO:0000256" key="3">
    <source>
        <dbReference type="ARBA" id="ARBA00022475"/>
    </source>
</evidence>
<keyword evidence="5 7" id="KW-1133">Transmembrane helix</keyword>
<evidence type="ECO:0000256" key="4">
    <source>
        <dbReference type="ARBA" id="ARBA00022692"/>
    </source>
</evidence>
<reference evidence="9" key="1">
    <citation type="submission" date="2019-11" db="EMBL/GenBank/DDBJ databases">
        <authorList>
            <person name="Feng L."/>
        </authorList>
    </citation>
    <scope>NUCLEOTIDE SEQUENCE</scope>
    <source>
        <strain evidence="9">ElimosumLFYP34</strain>
    </source>
</reference>
<dbReference type="Gene3D" id="1.20.1250.20">
    <property type="entry name" value="MFS general substrate transporter like domains"/>
    <property type="match status" value="2"/>
</dbReference>
<name>A0A6N3EQ81_EUBLI</name>
<dbReference type="PROSITE" id="PS50850">
    <property type="entry name" value="MFS"/>
    <property type="match status" value="1"/>
</dbReference>
<evidence type="ECO:0000256" key="2">
    <source>
        <dbReference type="ARBA" id="ARBA00022448"/>
    </source>
</evidence>
<keyword evidence="4 7" id="KW-0812">Transmembrane</keyword>
<feature type="domain" description="Major facilitator superfamily (MFS) profile" evidence="8">
    <location>
        <begin position="10"/>
        <end position="403"/>
    </location>
</feature>
<feature type="transmembrane region" description="Helical" evidence="7">
    <location>
        <begin position="100"/>
        <end position="121"/>
    </location>
</feature>
<dbReference type="PANTHER" id="PTHR43124:SF3">
    <property type="entry name" value="CHLORAMPHENICOL EFFLUX PUMP RV0191"/>
    <property type="match status" value="1"/>
</dbReference>
<keyword evidence="6 7" id="KW-0472">Membrane</keyword>
<evidence type="ECO:0000256" key="6">
    <source>
        <dbReference type="ARBA" id="ARBA00023136"/>
    </source>
</evidence>
<evidence type="ECO:0000256" key="7">
    <source>
        <dbReference type="SAM" id="Phobius"/>
    </source>
</evidence>
<dbReference type="InterPro" id="IPR036259">
    <property type="entry name" value="MFS_trans_sf"/>
</dbReference>
<gene>
    <name evidence="9" type="primary">yihN_4</name>
    <name evidence="9" type="ORF">ELLFYP34_03513</name>
</gene>
<protein>
    <submittedName>
        <fullName evidence="9">Inner membrane protein YihN</fullName>
    </submittedName>
</protein>
<feature type="transmembrane region" description="Helical" evidence="7">
    <location>
        <begin position="77"/>
        <end position="94"/>
    </location>
</feature>
<feature type="transmembrane region" description="Helical" evidence="7">
    <location>
        <begin position="168"/>
        <end position="191"/>
    </location>
</feature>
<feature type="transmembrane region" description="Helical" evidence="7">
    <location>
        <begin position="341"/>
        <end position="363"/>
    </location>
</feature>
<dbReference type="EMBL" id="CACRTR010000011">
    <property type="protein sequence ID" value="VYU40941.1"/>
    <property type="molecule type" value="Genomic_DNA"/>
</dbReference>
<dbReference type="AlphaFoldDB" id="A0A6N3EQ81"/>
<comment type="subcellular location">
    <subcellularLocation>
        <location evidence="1">Cell membrane</location>
        <topology evidence="1">Multi-pass membrane protein</topology>
    </subcellularLocation>
</comment>
<dbReference type="CDD" id="cd06174">
    <property type="entry name" value="MFS"/>
    <property type="match status" value="1"/>
</dbReference>
<dbReference type="InterPro" id="IPR020846">
    <property type="entry name" value="MFS_dom"/>
</dbReference>
<feature type="transmembrane region" description="Helical" evidence="7">
    <location>
        <begin position="236"/>
        <end position="257"/>
    </location>
</feature>
<feature type="transmembrane region" description="Helical" evidence="7">
    <location>
        <begin position="278"/>
        <end position="300"/>
    </location>
</feature>
<accession>A0A6N3EQ81</accession>
<dbReference type="SUPFAM" id="SSF103473">
    <property type="entry name" value="MFS general substrate transporter"/>
    <property type="match status" value="1"/>
</dbReference>
<dbReference type="Pfam" id="PF07690">
    <property type="entry name" value="MFS_1"/>
    <property type="match status" value="1"/>
</dbReference>
<dbReference type="GO" id="GO:0005886">
    <property type="term" value="C:plasma membrane"/>
    <property type="evidence" value="ECO:0007669"/>
    <property type="project" value="UniProtKB-SubCell"/>
</dbReference>
<feature type="transmembrane region" description="Helical" evidence="7">
    <location>
        <begin position="47"/>
        <end position="65"/>
    </location>
</feature>
<dbReference type="PANTHER" id="PTHR43124">
    <property type="entry name" value="PURINE EFFLUX PUMP PBUE"/>
    <property type="match status" value="1"/>
</dbReference>
<evidence type="ECO:0000256" key="5">
    <source>
        <dbReference type="ARBA" id="ARBA00022989"/>
    </source>
</evidence>